<evidence type="ECO:0000256" key="2">
    <source>
        <dbReference type="ARBA" id="ARBA00023235"/>
    </source>
</evidence>
<dbReference type="SUPFAM" id="SSF51703">
    <property type="entry name" value="Cobalamin (vitamin B12)-dependent enzymes"/>
    <property type="match status" value="1"/>
</dbReference>
<proteinExistence type="predicted"/>
<gene>
    <name evidence="4" type="ORF">G6M46_28270</name>
</gene>
<keyword evidence="1" id="KW-0846">Cobalamin</keyword>
<evidence type="ECO:0000256" key="3">
    <source>
        <dbReference type="ARBA" id="ARBA00023285"/>
    </source>
</evidence>
<accession>A0AA44FBR1</accession>
<dbReference type="Gene3D" id="3.20.20.240">
    <property type="entry name" value="Methylmalonyl-CoA mutase"/>
    <property type="match status" value="1"/>
</dbReference>
<comment type="caution">
    <text evidence="4">The sequence shown here is derived from an EMBL/GenBank/DDBJ whole genome shotgun (WGS) entry which is preliminary data.</text>
</comment>
<dbReference type="PIRSF" id="PIRSF001495">
    <property type="entry name" value="Met_asp_mut_epsi"/>
    <property type="match status" value="1"/>
</dbReference>
<dbReference type="AlphaFoldDB" id="A0AA44FBR1"/>
<dbReference type="GO" id="GO:0031419">
    <property type="term" value="F:cobalamin binding"/>
    <property type="evidence" value="ECO:0007669"/>
    <property type="project" value="UniProtKB-KW"/>
</dbReference>
<dbReference type="Proteomes" id="UP000702952">
    <property type="component" value="Unassembled WGS sequence"/>
</dbReference>
<dbReference type="EMBL" id="JAAMAY010000043">
    <property type="protein sequence ID" value="NTC32040.1"/>
    <property type="molecule type" value="Genomic_DNA"/>
</dbReference>
<evidence type="ECO:0000313" key="5">
    <source>
        <dbReference type="Proteomes" id="UP000702952"/>
    </source>
</evidence>
<protein>
    <submittedName>
        <fullName evidence="4">Methylaspartate mutase</fullName>
    </submittedName>
</protein>
<dbReference type="InterPro" id="IPR016176">
    <property type="entry name" value="Cbl-dep_enz_cat"/>
</dbReference>
<dbReference type="RefSeq" id="WP_174021523.1">
    <property type="nucleotide sequence ID" value="NZ_JAAMAY010000043.1"/>
</dbReference>
<evidence type="ECO:0000256" key="1">
    <source>
        <dbReference type="ARBA" id="ARBA00022628"/>
    </source>
</evidence>
<reference evidence="4" key="1">
    <citation type="journal article" date="2020" name="Science">
        <title>Unexpected conservation and global transmission of agrobacterial virulence plasmids.</title>
        <authorList>
            <person name="Weisberg A.J."/>
            <person name="Davis E.W. 2nd"/>
            <person name="Tabima J."/>
            <person name="Belcher M.S."/>
            <person name="Miller M."/>
            <person name="Kuo C.H."/>
            <person name="Loper J.E."/>
            <person name="Grunwald N.J."/>
            <person name="Putnam M.L."/>
            <person name="Chang J.H."/>
        </authorList>
    </citation>
    <scope>NUCLEOTIDE SEQUENCE</scope>
    <source>
        <strain evidence="4">17-1853-1a</strain>
    </source>
</reference>
<dbReference type="GO" id="GO:0019670">
    <property type="term" value="P:anaerobic L-glutamate catabolic process"/>
    <property type="evidence" value="ECO:0007669"/>
    <property type="project" value="InterPro"/>
</dbReference>
<name>A0AA44FBR1_AGRTU</name>
<keyword evidence="2" id="KW-0413">Isomerase</keyword>
<dbReference type="Pfam" id="PF06368">
    <property type="entry name" value="Met_asp_mut_E"/>
    <property type="match status" value="1"/>
</dbReference>
<dbReference type="InterPro" id="IPR006396">
    <property type="entry name" value="Glu_mut_E"/>
</dbReference>
<dbReference type="GO" id="GO:0050097">
    <property type="term" value="F:methylaspartate mutase activity"/>
    <property type="evidence" value="ECO:0007669"/>
    <property type="project" value="InterPro"/>
</dbReference>
<keyword evidence="3" id="KW-0170">Cobalt</keyword>
<evidence type="ECO:0000313" key="4">
    <source>
        <dbReference type="EMBL" id="NTC32040.1"/>
    </source>
</evidence>
<sequence length="412" mass="44708">MEAAKASGSILLQPRCGVGSHVEQLALMRKLSIEASPEISTITVDSYTRLGAFDKASELVKRDPTTLNGYPIVAHGAEKLHEIVLAMKVPVQVRHGSPDPRRLFKTTLEGGVDSFEGGPLCYTLPYSKDFPIDRALQAWDQVDELCGELARDDIKIDREFFGSLSGTLIHPVIALTITFIEAMKALSQGADSVGVAVSQSGCPYQDIAALRAIGLVGNSLCPGQIIFPILHHYMGVFPRDPKAALALIAQGSITARLGGATKVVVKTEVESIGIPSAEANGKAINFSRVFLSPLFDGFMPHEDKIAEEADQICREVKSFVSRAFDKSNVNETIAQLFEMGILDVPFCPSRYCKGLCIPRRGIDGAIRIVDPGLMPFSRSFLEREKQLAKLEPDTDLVSAMIKDIDFFGGDNV</sequence>
<organism evidence="4 5">
    <name type="scientific">Agrobacterium tumefaciens</name>
    <dbReference type="NCBI Taxonomy" id="358"/>
    <lineage>
        <taxon>Bacteria</taxon>
        <taxon>Pseudomonadati</taxon>
        <taxon>Pseudomonadota</taxon>
        <taxon>Alphaproteobacteria</taxon>
        <taxon>Hyphomicrobiales</taxon>
        <taxon>Rhizobiaceae</taxon>
        <taxon>Rhizobium/Agrobacterium group</taxon>
        <taxon>Agrobacterium</taxon>
        <taxon>Agrobacterium tumefaciens complex</taxon>
    </lineage>
</organism>